<evidence type="ECO:0000256" key="2">
    <source>
        <dbReference type="ARBA" id="ARBA00022692"/>
    </source>
</evidence>
<gene>
    <name evidence="6" type="ORF">DY114_02210</name>
</gene>
<evidence type="ECO:0000313" key="6">
    <source>
        <dbReference type="EMBL" id="TPR25434.1"/>
    </source>
</evidence>
<evidence type="ECO:0000313" key="7">
    <source>
        <dbReference type="Proteomes" id="UP000777560"/>
    </source>
</evidence>
<protein>
    <recommendedName>
        <fullName evidence="8">DUF1516 family protein</fullName>
    </recommendedName>
</protein>
<evidence type="ECO:0000256" key="3">
    <source>
        <dbReference type="ARBA" id="ARBA00022989"/>
    </source>
</evidence>
<dbReference type="EMBL" id="QUAV01000002">
    <property type="protein sequence ID" value="TPR25434.1"/>
    <property type="molecule type" value="Genomic_DNA"/>
</dbReference>
<evidence type="ECO:0008006" key="8">
    <source>
        <dbReference type="Google" id="ProtNLM"/>
    </source>
</evidence>
<sequence>MLVFLVFTIMFIYILSILMGLTRISVKRIINWLIINRILYILLFMFDGILSIRVFHNNNIESFITVILVIISSIMVEINYSNKQRSHLMTINMILLILSILLLLTFNLIIVKK</sequence>
<keyword evidence="7" id="KW-1185">Reference proteome</keyword>
<evidence type="ECO:0000256" key="4">
    <source>
        <dbReference type="ARBA" id="ARBA00023136"/>
    </source>
</evidence>
<proteinExistence type="predicted"/>
<keyword evidence="1" id="KW-1003">Cell membrane</keyword>
<dbReference type="Proteomes" id="UP000777560">
    <property type="component" value="Unassembled WGS sequence"/>
</dbReference>
<accession>A0ABY2YZ12</accession>
<evidence type="ECO:0000256" key="5">
    <source>
        <dbReference type="SAM" id="Phobius"/>
    </source>
</evidence>
<feature type="transmembrane region" description="Helical" evidence="5">
    <location>
        <begin position="92"/>
        <end position="111"/>
    </location>
</feature>
<evidence type="ECO:0000256" key="1">
    <source>
        <dbReference type="ARBA" id="ARBA00022475"/>
    </source>
</evidence>
<dbReference type="InterPro" id="IPR010899">
    <property type="entry name" value="UPF0344"/>
</dbReference>
<feature type="transmembrane region" description="Helical" evidence="5">
    <location>
        <begin position="38"/>
        <end position="56"/>
    </location>
</feature>
<organism evidence="6 7">
    <name type="scientific">Apilactobacillus micheneri</name>
    <dbReference type="NCBI Taxonomy" id="1899430"/>
    <lineage>
        <taxon>Bacteria</taxon>
        <taxon>Bacillati</taxon>
        <taxon>Bacillota</taxon>
        <taxon>Bacilli</taxon>
        <taxon>Lactobacillales</taxon>
        <taxon>Lactobacillaceae</taxon>
        <taxon>Apilactobacillus</taxon>
    </lineage>
</organism>
<keyword evidence="4 5" id="KW-0472">Membrane</keyword>
<comment type="caution">
    <text evidence="6">The sequence shown here is derived from an EMBL/GenBank/DDBJ whole genome shotgun (WGS) entry which is preliminary data.</text>
</comment>
<name>A0ABY2YZ12_9LACO</name>
<feature type="transmembrane region" description="Helical" evidence="5">
    <location>
        <begin position="6"/>
        <end position="26"/>
    </location>
</feature>
<feature type="transmembrane region" description="Helical" evidence="5">
    <location>
        <begin position="62"/>
        <end position="80"/>
    </location>
</feature>
<keyword evidence="3 5" id="KW-1133">Transmembrane helix</keyword>
<dbReference type="Pfam" id="PF07457">
    <property type="entry name" value="DUF1516"/>
    <property type="match status" value="1"/>
</dbReference>
<reference evidence="6 7" key="1">
    <citation type="submission" date="2018-08" db="EMBL/GenBank/DDBJ databases">
        <title>Comparative genomics of wild bee and flower associated Lactobacillus reveals potential adaptation to the bee host.</title>
        <authorList>
            <person name="Vuong H.Q."/>
            <person name="Mcfrederick Q.S."/>
        </authorList>
    </citation>
    <scope>NUCLEOTIDE SEQUENCE [LARGE SCALE GENOMIC DNA]</scope>
    <source>
        <strain evidence="6 7">HV_13</strain>
    </source>
</reference>
<keyword evidence="2 5" id="KW-0812">Transmembrane</keyword>